<comment type="similarity">
    <text evidence="1">Belongs to the beta-class carbonic anhydrase family.</text>
</comment>
<reference evidence="8" key="1">
    <citation type="submission" date="2020-02" db="EMBL/GenBank/DDBJ databases">
        <authorList>
            <person name="Meier V. D."/>
        </authorList>
    </citation>
    <scope>NUCLEOTIDE SEQUENCE</scope>
    <source>
        <strain evidence="8">AVDCRST_MAG66</strain>
    </source>
</reference>
<dbReference type="Gene3D" id="3.40.1050.10">
    <property type="entry name" value="Carbonic anhydrase"/>
    <property type="match status" value="1"/>
</dbReference>
<evidence type="ECO:0000256" key="6">
    <source>
        <dbReference type="ARBA" id="ARBA00048348"/>
    </source>
</evidence>
<name>A0A6J4PI15_9PSEU</name>
<dbReference type="GO" id="GO:0008270">
    <property type="term" value="F:zinc ion binding"/>
    <property type="evidence" value="ECO:0007669"/>
    <property type="project" value="InterPro"/>
</dbReference>
<dbReference type="GO" id="GO:0004089">
    <property type="term" value="F:carbonate dehydratase activity"/>
    <property type="evidence" value="ECO:0007669"/>
    <property type="project" value="UniProtKB-EC"/>
</dbReference>
<dbReference type="SUPFAM" id="SSF53056">
    <property type="entry name" value="beta-carbonic anhydrase, cab"/>
    <property type="match status" value="1"/>
</dbReference>
<dbReference type="EC" id="4.2.1.1" evidence="2"/>
<dbReference type="SMART" id="SM00947">
    <property type="entry name" value="Pro_CA"/>
    <property type="match status" value="1"/>
</dbReference>
<dbReference type="EMBL" id="CADCUS010000300">
    <property type="protein sequence ID" value="CAA9411456.1"/>
    <property type="molecule type" value="Genomic_DNA"/>
</dbReference>
<dbReference type="InterPro" id="IPR036874">
    <property type="entry name" value="Carbonic_anhydrase_sf"/>
</dbReference>
<evidence type="ECO:0000256" key="2">
    <source>
        <dbReference type="ARBA" id="ARBA00012925"/>
    </source>
</evidence>
<accession>A0A6J4PI15</accession>
<dbReference type="InterPro" id="IPR001765">
    <property type="entry name" value="Carbonic_anhydrase"/>
</dbReference>
<feature type="binding site" evidence="7">
    <location>
        <position position="37"/>
    </location>
    <ligand>
        <name>Zn(2+)</name>
        <dbReference type="ChEBI" id="CHEBI:29105"/>
    </ligand>
</feature>
<evidence type="ECO:0000256" key="4">
    <source>
        <dbReference type="ARBA" id="ARBA00022833"/>
    </source>
</evidence>
<gene>
    <name evidence="8" type="ORF">AVDCRST_MAG66-2064</name>
</gene>
<dbReference type="CDD" id="cd03379">
    <property type="entry name" value="beta_CA_cladeD"/>
    <property type="match status" value="1"/>
</dbReference>
<comment type="function">
    <text evidence="5">Catalyzes the reversible hydration of carbon dioxide to form bicarbonate.</text>
</comment>
<comment type="catalytic activity">
    <reaction evidence="6">
        <text>hydrogencarbonate + H(+) = CO2 + H2O</text>
        <dbReference type="Rhea" id="RHEA:10748"/>
        <dbReference type="ChEBI" id="CHEBI:15377"/>
        <dbReference type="ChEBI" id="CHEBI:15378"/>
        <dbReference type="ChEBI" id="CHEBI:16526"/>
        <dbReference type="ChEBI" id="CHEBI:17544"/>
        <dbReference type="EC" id="4.2.1.1"/>
    </reaction>
</comment>
<keyword evidence="3 7" id="KW-0479">Metal-binding</keyword>
<proteinExistence type="inferred from homology"/>
<keyword evidence="8" id="KW-0456">Lyase</keyword>
<sequence>MIDDLLHRHAAGGGTRAARAAAGAPARPRLHTVVVTCMDARIDPGVLFGLDPGDVHVLRNAGGVVTDDVVRSIAVSQRKLGTTAVLLVQHTGCGMATFTDDSFVADLLAGTGRKPGWRPGAFTDPAASVAAGIARLREDPFVQSGTAVRGFVVDIGTFALQEVASAPPPPAPRTSRRPRRG</sequence>
<dbReference type="AlphaFoldDB" id="A0A6J4PI15"/>
<evidence type="ECO:0000256" key="7">
    <source>
        <dbReference type="PIRSR" id="PIRSR601765-1"/>
    </source>
</evidence>
<protein>
    <recommendedName>
        <fullName evidence="2">carbonic anhydrase</fullName>
        <ecNumber evidence="2">4.2.1.1</ecNumber>
    </recommendedName>
</protein>
<dbReference type="PANTHER" id="PTHR43175:SF3">
    <property type="entry name" value="CARBON DISULFIDE HYDROLASE"/>
    <property type="match status" value="1"/>
</dbReference>
<feature type="binding site" evidence="7">
    <location>
        <position position="90"/>
    </location>
    <ligand>
        <name>Zn(2+)</name>
        <dbReference type="ChEBI" id="CHEBI:29105"/>
    </ligand>
</feature>
<dbReference type="PANTHER" id="PTHR43175">
    <property type="entry name" value="CARBONIC ANHYDRASE"/>
    <property type="match status" value="1"/>
</dbReference>
<evidence type="ECO:0000256" key="5">
    <source>
        <dbReference type="ARBA" id="ARBA00024993"/>
    </source>
</evidence>
<evidence type="ECO:0000313" key="8">
    <source>
        <dbReference type="EMBL" id="CAA9411456.1"/>
    </source>
</evidence>
<feature type="binding site" evidence="7">
    <location>
        <position position="93"/>
    </location>
    <ligand>
        <name>Zn(2+)</name>
        <dbReference type="ChEBI" id="CHEBI:29105"/>
    </ligand>
</feature>
<organism evidence="8">
    <name type="scientific">uncultured Pseudonocardia sp</name>
    <dbReference type="NCBI Taxonomy" id="211455"/>
    <lineage>
        <taxon>Bacteria</taxon>
        <taxon>Bacillati</taxon>
        <taxon>Actinomycetota</taxon>
        <taxon>Actinomycetes</taxon>
        <taxon>Pseudonocardiales</taxon>
        <taxon>Pseudonocardiaceae</taxon>
        <taxon>Pseudonocardia</taxon>
        <taxon>environmental samples</taxon>
    </lineage>
</organism>
<evidence type="ECO:0000256" key="1">
    <source>
        <dbReference type="ARBA" id="ARBA00006217"/>
    </source>
</evidence>
<feature type="binding site" evidence="7">
    <location>
        <position position="39"/>
    </location>
    <ligand>
        <name>Zn(2+)</name>
        <dbReference type="ChEBI" id="CHEBI:29105"/>
    </ligand>
</feature>
<dbReference type="Pfam" id="PF00484">
    <property type="entry name" value="Pro_CA"/>
    <property type="match status" value="1"/>
</dbReference>
<keyword evidence="4 7" id="KW-0862">Zinc</keyword>
<evidence type="ECO:0000256" key="3">
    <source>
        <dbReference type="ARBA" id="ARBA00022723"/>
    </source>
</evidence>
<comment type="cofactor">
    <cofactor evidence="7">
        <name>Zn(2+)</name>
        <dbReference type="ChEBI" id="CHEBI:29105"/>
    </cofactor>
    <text evidence="7">Binds 1 zinc ion per subunit.</text>
</comment>